<feature type="transmembrane region" description="Helical" evidence="6">
    <location>
        <begin position="169"/>
        <end position="188"/>
    </location>
</feature>
<feature type="transmembrane region" description="Helical" evidence="6">
    <location>
        <begin position="536"/>
        <end position="554"/>
    </location>
</feature>
<dbReference type="PANTHER" id="PTHR47804">
    <property type="entry name" value="60S RIBOSOMAL PROTEIN L19"/>
    <property type="match status" value="1"/>
</dbReference>
<evidence type="ECO:0000256" key="5">
    <source>
        <dbReference type="SAM" id="MobiDB-lite"/>
    </source>
</evidence>
<feature type="region of interest" description="Disordered" evidence="5">
    <location>
        <begin position="849"/>
        <end position="942"/>
    </location>
</feature>
<dbReference type="InterPro" id="IPR052430">
    <property type="entry name" value="IVT-Associated"/>
</dbReference>
<organism evidence="7 8">
    <name type="scientific">Sphaerosporella brunnea</name>
    <dbReference type="NCBI Taxonomy" id="1250544"/>
    <lineage>
        <taxon>Eukaryota</taxon>
        <taxon>Fungi</taxon>
        <taxon>Dikarya</taxon>
        <taxon>Ascomycota</taxon>
        <taxon>Pezizomycotina</taxon>
        <taxon>Pezizomycetes</taxon>
        <taxon>Pezizales</taxon>
        <taxon>Pyronemataceae</taxon>
        <taxon>Sphaerosporella</taxon>
    </lineage>
</organism>
<evidence type="ECO:0000313" key="7">
    <source>
        <dbReference type="EMBL" id="KAA8910130.1"/>
    </source>
</evidence>
<comment type="subcellular location">
    <subcellularLocation>
        <location evidence="1">Membrane</location>
        <topology evidence="1">Multi-pass membrane protein</topology>
    </subcellularLocation>
</comment>
<keyword evidence="4 6" id="KW-0472">Membrane</keyword>
<dbReference type="GO" id="GO:0016020">
    <property type="term" value="C:membrane"/>
    <property type="evidence" value="ECO:0007669"/>
    <property type="project" value="UniProtKB-SubCell"/>
</dbReference>
<evidence type="ECO:0000256" key="3">
    <source>
        <dbReference type="ARBA" id="ARBA00022989"/>
    </source>
</evidence>
<evidence type="ECO:0000256" key="6">
    <source>
        <dbReference type="SAM" id="Phobius"/>
    </source>
</evidence>
<dbReference type="OrthoDB" id="68611at2759"/>
<feature type="transmembrane region" description="Helical" evidence="6">
    <location>
        <begin position="485"/>
        <end position="508"/>
    </location>
</feature>
<feature type="transmembrane region" description="Helical" evidence="6">
    <location>
        <begin position="141"/>
        <end position="160"/>
    </location>
</feature>
<protein>
    <submittedName>
        <fullName evidence="7">Uncharacterized protein</fullName>
    </submittedName>
</protein>
<dbReference type="Proteomes" id="UP000326924">
    <property type="component" value="Unassembled WGS sequence"/>
</dbReference>
<feature type="transmembrane region" description="Helical" evidence="6">
    <location>
        <begin position="117"/>
        <end position="135"/>
    </location>
</feature>
<keyword evidence="8" id="KW-1185">Reference proteome</keyword>
<dbReference type="EMBL" id="VXIS01000050">
    <property type="protein sequence ID" value="KAA8910130.1"/>
    <property type="molecule type" value="Genomic_DNA"/>
</dbReference>
<reference evidence="7 8" key="1">
    <citation type="submission" date="2019-09" db="EMBL/GenBank/DDBJ databases">
        <title>Draft genome of the ectomycorrhizal ascomycete Sphaerosporella brunnea.</title>
        <authorList>
            <consortium name="DOE Joint Genome Institute"/>
            <person name="Benucci G.M."/>
            <person name="Marozzi G."/>
            <person name="Antonielli L."/>
            <person name="Sanchez S."/>
            <person name="Marco P."/>
            <person name="Wang X."/>
            <person name="Falini L.B."/>
            <person name="Barry K."/>
            <person name="Haridas S."/>
            <person name="Lipzen A."/>
            <person name="Labutti K."/>
            <person name="Grigoriev I.V."/>
            <person name="Murat C."/>
            <person name="Martin F."/>
            <person name="Albertini E."/>
            <person name="Donnini D."/>
            <person name="Bonito G."/>
        </authorList>
    </citation>
    <scope>NUCLEOTIDE SEQUENCE [LARGE SCALE GENOMIC DNA]</scope>
    <source>
        <strain evidence="7 8">Sb_GMNB300</strain>
    </source>
</reference>
<accession>A0A5J5F2W5</accession>
<gene>
    <name evidence="7" type="ORF">FN846DRAFT_570580</name>
</gene>
<dbReference type="PANTHER" id="PTHR47804:SF3">
    <property type="entry name" value="PROTEIN BRE4"/>
    <property type="match status" value="1"/>
</dbReference>
<feature type="transmembrane region" description="Helical" evidence="6">
    <location>
        <begin position="587"/>
        <end position="605"/>
    </location>
</feature>
<name>A0A5J5F2W5_9PEZI</name>
<feature type="transmembrane region" description="Helical" evidence="6">
    <location>
        <begin position="75"/>
        <end position="97"/>
    </location>
</feature>
<dbReference type="AlphaFoldDB" id="A0A5J5F2W5"/>
<feature type="transmembrane region" description="Helical" evidence="6">
    <location>
        <begin position="560"/>
        <end position="580"/>
    </location>
</feature>
<dbReference type="InParanoid" id="A0A5J5F2W5"/>
<evidence type="ECO:0000256" key="1">
    <source>
        <dbReference type="ARBA" id="ARBA00004141"/>
    </source>
</evidence>
<feature type="compositionally biased region" description="Basic and acidic residues" evidence="5">
    <location>
        <begin position="914"/>
        <end position="931"/>
    </location>
</feature>
<feature type="compositionally biased region" description="Polar residues" evidence="5">
    <location>
        <begin position="932"/>
        <end position="942"/>
    </location>
</feature>
<keyword evidence="3 6" id="KW-1133">Transmembrane helix</keyword>
<evidence type="ECO:0000313" key="8">
    <source>
        <dbReference type="Proteomes" id="UP000326924"/>
    </source>
</evidence>
<feature type="compositionally biased region" description="Basic and acidic residues" evidence="5">
    <location>
        <begin position="891"/>
        <end position="901"/>
    </location>
</feature>
<evidence type="ECO:0000256" key="4">
    <source>
        <dbReference type="ARBA" id="ARBA00023136"/>
    </source>
</evidence>
<keyword evidence="2 6" id="KW-0812">Transmembrane</keyword>
<evidence type="ECO:0000256" key="2">
    <source>
        <dbReference type="ARBA" id="ARBA00022692"/>
    </source>
</evidence>
<comment type="caution">
    <text evidence="7">The sequence shown here is derived from an EMBL/GenBank/DDBJ whole genome shotgun (WGS) entry which is preliminary data.</text>
</comment>
<sequence>MKRKFDGIMGSMKSVYHALRNNPQKTKRMLKTALALTTALSLTLPPPLANFHGQNPFLVGTIAIYLFPNKTVGGQILGTSIGALGILLGLSYSNFWLFIAGLVQKTDSDHVNLHRRLVLLCAFALAAFLAGYVRSKHSRSYLGMNFFMLVNMFCLIRGITNFQQQFHSYFYPMFIGGGISLFVSIAVWPEDRGGALKREVIKGVNETKVAITALRHIMKSESCEEVDLKGIKAAEQALAASLHEANYEFMFSRVDSSYLVPLQRCMARLVSTCRALNASVRRKHRTRPVGDLGCSMGLTSIHTRLSMDGVFANASGLLDAIARRIEELHSGSSFTLLDHERFAQNVEQLMVNMSFDVQNRVIADIVDMEEAAFTDQINTMILDIMDICKDMARATAFIQPITKSIRIILPRKLCRREFELSEPSLNDDARADAISRFDAMSRGRSMMATDEAYLLYKESTTPFERARVWVSERLMALNHSRHVKYAVKFTVVMVVLALPAFIANWYIWYNEARAQLAMISALVAMETTRGMTIRTAFMKLIGALCGATFALAVVEASLGIYAVSIVLTVPIGLGVGWVILDARLSKAATVCSLAYNLILGIATVTSGPVEATLAKRLATLPVGLLVAGIVHMTLFPYHAREEMVKGLGSSLDWLHHLLFAIELSTEDPTLQTKYDSMVQNSRNRIGFAKSLLPATHYEFSIGGHWPYKRFEGIVDKIIDIMDIIVGEVSADPVLAVHMNRSTACASVRTKLLATLCNDLLVISHTLSARLFMPRHPSLSNHVLHEYMHSLLLQLHAMPSDSTAAKDYVDVGRLADLVHEMDHLRTMVDELTTETQCPKNGLRPHLSFVRRSRPSTAVTRRSRPGTPGNSTPRGYGAATPPSRSRAPSVLELDLRSGRRTPDVVELDLSGGRCSGNDDRNDQQRDGYGHTSEETITQGSDENV</sequence>
<proteinExistence type="predicted"/>